<evidence type="ECO:0000313" key="29">
    <source>
        <dbReference type="Proteomes" id="UP000471300"/>
    </source>
</evidence>
<dbReference type="Gene3D" id="1.10.287.1040">
    <property type="entry name" value="Exonuclease VII, small subunit"/>
    <property type="match status" value="1"/>
</dbReference>
<dbReference type="EMBL" id="CP007646">
    <property type="protein sequence ID" value="AIR10276.1"/>
    <property type="molecule type" value="Genomic_DNA"/>
</dbReference>
<comment type="function">
    <text evidence="6">Bidirectionally degrades single-stranded DNA into large acid-insoluble oligonucleotides, which are then degraded further into small acid-soluble oligonucleotides.</text>
</comment>
<evidence type="ECO:0000313" key="19">
    <source>
        <dbReference type="EMBL" id="WII29076.1"/>
    </source>
</evidence>
<dbReference type="Proteomes" id="UP000437575">
    <property type="component" value="Unassembled WGS sequence"/>
</dbReference>
<dbReference type="NCBIfam" id="NF002138">
    <property type="entry name" value="PRK00977.1-2"/>
    <property type="match status" value="1"/>
</dbReference>
<dbReference type="EMBL" id="WKKX01000586">
    <property type="protein sequence ID" value="MSE09048.1"/>
    <property type="molecule type" value="Genomic_DNA"/>
</dbReference>
<dbReference type="Proteomes" id="UP000244552">
    <property type="component" value="Unassembled WGS sequence"/>
</dbReference>
<comment type="similarity">
    <text evidence="1 6">Belongs to the XseB family.</text>
</comment>
<dbReference type="EMBL" id="WKKZ01000711">
    <property type="protein sequence ID" value="MSE06230.1"/>
    <property type="molecule type" value="Genomic_DNA"/>
</dbReference>
<dbReference type="EMBL" id="NBEY01000027">
    <property type="protein sequence ID" value="OQR25774.1"/>
    <property type="molecule type" value="Genomic_DNA"/>
</dbReference>
<dbReference type="Proteomes" id="UP001231316">
    <property type="component" value="Chromosome"/>
</dbReference>
<evidence type="ECO:0000313" key="24">
    <source>
        <dbReference type="Proteomes" id="UP000218139"/>
    </source>
</evidence>
<evidence type="ECO:0000256" key="1">
    <source>
        <dbReference type="ARBA" id="ARBA00009998"/>
    </source>
</evidence>
<reference evidence="9" key="10">
    <citation type="submission" date="2023-07" db="EMBL/GenBank/DDBJ databases">
        <title>Complete genome sequence of Ligilactobacillus salivarius SRCM217594 isolated from Gallus gallus domesticus feces.</title>
        <authorList>
            <person name="Yang H.-G."/>
            <person name="Ryu M.-S."/>
            <person name="Ha G.-S."/>
            <person name="Yang H.-J."/>
            <person name="Jeong D.-Y."/>
        </authorList>
    </citation>
    <scope>NUCLEOTIDE SEQUENCE</scope>
    <source>
        <strain evidence="9">SRCM217594</strain>
    </source>
</reference>
<accession>A0A089QH21</accession>
<reference evidence="19" key="9">
    <citation type="submission" date="2023-04" db="EMBL/GenBank/DDBJ databases">
        <title>Four porcine-derived lactic acid bacteria strains analyses and their evaluation as potential probiotics based on genomics.</title>
        <authorList>
            <person name="Niu D."/>
        </authorList>
    </citation>
    <scope>NUCLEOTIDE SEQUENCE</scope>
    <source>
        <strain evidence="19">ZSA5</strain>
    </source>
</reference>
<evidence type="ECO:0000313" key="30">
    <source>
        <dbReference type="Proteomes" id="UP001224533"/>
    </source>
</evidence>
<evidence type="ECO:0000313" key="20">
    <source>
        <dbReference type="Proteomes" id="UP000029488"/>
    </source>
</evidence>
<evidence type="ECO:0000313" key="26">
    <source>
        <dbReference type="Proteomes" id="UP000437575"/>
    </source>
</evidence>
<comment type="catalytic activity">
    <reaction evidence="6">
        <text>Exonucleolytic cleavage in either 5'- to 3'- or 3'- to 5'-direction to yield nucleoside 5'-phosphates.</text>
        <dbReference type="EC" id="3.1.11.6"/>
    </reaction>
</comment>
<dbReference type="GeneID" id="89465321"/>
<dbReference type="Proteomes" id="UP001174888">
    <property type="component" value="Unassembled WGS sequence"/>
</dbReference>
<dbReference type="EMBL" id="VSTR01000001">
    <property type="protein sequence ID" value="MYY72136.1"/>
    <property type="molecule type" value="Genomic_DNA"/>
</dbReference>
<dbReference type="PANTHER" id="PTHR34137:SF1">
    <property type="entry name" value="EXODEOXYRIBONUCLEASE 7 SMALL SUBUNIT"/>
    <property type="match status" value="1"/>
</dbReference>
<dbReference type="Proteomes" id="UP000195378">
    <property type="component" value="Chromosome"/>
</dbReference>
<dbReference type="RefSeq" id="WP_003699848.1">
    <property type="nucleotide sequence ID" value="NZ_CABMGV010000001.1"/>
</dbReference>
<comment type="subunit">
    <text evidence="6">Heterooligomer composed of large and small subunits.</text>
</comment>
<dbReference type="KEGG" id="lsj:LSJ_0581"/>
<sequence>MAEKVTFEQDMKNLEEIVKRLEQGDIPLEEAIEKFKQGMDLSKKLQNTLLQAEETLTKVIDDNGDEQLFEKENED</sequence>
<dbReference type="SUPFAM" id="SSF116842">
    <property type="entry name" value="XseB-like"/>
    <property type="match status" value="1"/>
</dbReference>
<dbReference type="PIRSF" id="PIRSF006488">
    <property type="entry name" value="Exonuc_VII_S"/>
    <property type="match status" value="1"/>
</dbReference>
<organism evidence="7 20">
    <name type="scientific">Ligilactobacillus salivarius</name>
    <dbReference type="NCBI Taxonomy" id="1624"/>
    <lineage>
        <taxon>Bacteria</taxon>
        <taxon>Bacillati</taxon>
        <taxon>Bacillota</taxon>
        <taxon>Bacilli</taxon>
        <taxon>Lactobacillales</taxon>
        <taxon>Lactobacillaceae</taxon>
        <taxon>Ligilactobacillus</taxon>
    </lineage>
</organism>
<keyword evidence="2 6" id="KW-0963">Cytoplasm</keyword>
<dbReference type="EC" id="3.1.11.6" evidence="6"/>
<dbReference type="GO" id="GO:0005829">
    <property type="term" value="C:cytosol"/>
    <property type="evidence" value="ECO:0007669"/>
    <property type="project" value="TreeGrafter"/>
</dbReference>
<evidence type="ECO:0000256" key="5">
    <source>
        <dbReference type="ARBA" id="ARBA00022839"/>
    </source>
</evidence>
<evidence type="ECO:0000313" key="12">
    <source>
        <dbReference type="EMBL" id="MYY72136.1"/>
    </source>
</evidence>
<evidence type="ECO:0000256" key="2">
    <source>
        <dbReference type="ARBA" id="ARBA00022490"/>
    </source>
</evidence>
<evidence type="ECO:0000313" key="7">
    <source>
        <dbReference type="EMBL" id="AIR10276.1"/>
    </source>
</evidence>
<dbReference type="EMBL" id="QAGV01000001">
    <property type="protein sequence ID" value="PTR98958.1"/>
    <property type="molecule type" value="Genomic_DNA"/>
</dbReference>
<reference evidence="17 25" key="5">
    <citation type="journal article" date="2018" name="Genome Announc.">
        <title>Fifty-Six Draft Genome Sequences of 10 Lactobacillus Species from 22 Commercial Dietary Supplements.</title>
        <authorList>
            <person name="Gangiredla J."/>
            <person name="Barnaba T.J."/>
            <person name="Mammel M.K."/>
            <person name="Lacher D.W."/>
            <person name="Elkins C.A."/>
            <person name="Lampel K.A."/>
            <person name="Whitehouse C.A."/>
            <person name="Tartera C."/>
        </authorList>
    </citation>
    <scope>NUCLEOTIDE SEQUENCE [LARGE SCALE GENOMIC DNA]</scope>
    <source>
        <strain evidence="17 25">DS11_12</strain>
    </source>
</reference>
<evidence type="ECO:0000256" key="4">
    <source>
        <dbReference type="ARBA" id="ARBA00022801"/>
    </source>
</evidence>
<reference evidence="7 20" key="1">
    <citation type="journal article" date="2014" name="BMC Genomics">
        <title>Unusual genome complexity in Lactobacillus salivarius JCM1046.</title>
        <authorList>
            <person name="Raftis E.J."/>
            <person name="Forde B.M."/>
            <person name="Claesson M.J."/>
            <person name="O'Toole P.W."/>
        </authorList>
    </citation>
    <scope>NUCLEOTIDE SEQUENCE [LARGE SCALE GENOMIC DNA]</scope>
    <source>
        <strain evidence="7 20">JCM1046</strain>
    </source>
</reference>
<evidence type="ECO:0000313" key="17">
    <source>
        <dbReference type="EMBL" id="PTR98958.1"/>
    </source>
</evidence>
<evidence type="ECO:0000256" key="6">
    <source>
        <dbReference type="HAMAP-Rule" id="MF_00337"/>
    </source>
</evidence>
<evidence type="ECO:0000313" key="10">
    <source>
        <dbReference type="EMBL" id="MSE06230.1"/>
    </source>
</evidence>
<evidence type="ECO:0000313" key="16">
    <source>
        <dbReference type="EMBL" id="PAY45904.1"/>
    </source>
</evidence>
<dbReference type="EMBL" id="NBEB01000034">
    <property type="protein sequence ID" value="OQQ85305.1"/>
    <property type="molecule type" value="Genomic_DNA"/>
</dbReference>
<dbReference type="Proteomes" id="UP000471300">
    <property type="component" value="Unassembled WGS sequence"/>
</dbReference>
<dbReference type="HAMAP" id="MF_00337">
    <property type="entry name" value="Exonuc_7_S"/>
    <property type="match status" value="1"/>
</dbReference>
<evidence type="ECO:0000313" key="9">
    <source>
        <dbReference type="EMBL" id="MDN4833696.1"/>
    </source>
</evidence>
<dbReference type="Proteomes" id="UP000467635">
    <property type="component" value="Unassembled WGS sequence"/>
</dbReference>
<dbReference type="EMBL" id="VSTU01000002">
    <property type="protein sequence ID" value="MYZ65761.1"/>
    <property type="molecule type" value="Genomic_DNA"/>
</dbReference>
<reference evidence="8 23" key="4">
    <citation type="submission" date="2017-04" db="EMBL/GenBank/DDBJ databases">
        <title>Complete genome sequence of Lactobacillus salivarius ZLS006, a probiotic strain isolated from healthy piglet.</title>
        <authorList>
            <person name="Zhang D."/>
        </authorList>
    </citation>
    <scope>NUCLEOTIDE SEQUENCE [LARGE SCALE GENOMIC DNA]</scope>
    <source>
        <strain evidence="8 23">ZLS006</strain>
    </source>
</reference>
<dbReference type="Proteomes" id="UP000218139">
    <property type="component" value="Unassembled WGS sequence"/>
</dbReference>
<dbReference type="EMBL" id="CP114509">
    <property type="protein sequence ID" value="WHS17047.1"/>
    <property type="molecule type" value="Genomic_DNA"/>
</dbReference>
<protein>
    <recommendedName>
        <fullName evidence="6">Exodeoxyribonuclease 7 small subunit</fullName>
        <ecNumber evidence="6">3.1.11.6</ecNumber>
    </recommendedName>
    <alternativeName>
        <fullName evidence="6">Exodeoxyribonuclease VII small subunit</fullName>
        <shortName evidence="6">Exonuclease VII small subunit</shortName>
    </alternativeName>
</protein>
<reference evidence="28 29" key="7">
    <citation type="journal article" date="2020" name="Food Funct.">
        <title>Screening of Lactobacillus salivarius strains from the feces of Chinese populations and the evaluation of their effects against intestinal inflammation in mice.</title>
        <authorList>
            <person name="Zhai Q."/>
            <person name="Shen X."/>
            <person name="Cen S."/>
            <person name="Zhang C."/>
            <person name="Tian F."/>
            <person name="Zhao J."/>
            <person name="Zhang H."/>
            <person name="Xue Y."/>
            <person name="Chen W."/>
        </authorList>
    </citation>
    <scope>NUCLEOTIDE SEQUENCE [LARGE SCALE GENOMIC DNA]</scope>
    <source>
        <strain evidence="13 29">FZJTZ28M4.scaf</strain>
        <strain evidence="12 28">FZJTZ9M6.scaf</strain>
    </source>
</reference>
<evidence type="ECO:0000313" key="25">
    <source>
        <dbReference type="Proteomes" id="UP000244552"/>
    </source>
</evidence>
<reference evidence="26 27" key="6">
    <citation type="submission" date="2019-11" db="EMBL/GenBank/DDBJ databases">
        <title>Draft Genome Sequence of Plant Growth-Promoting Rhizosphere-Associated Bacteria.</title>
        <authorList>
            <person name="Vasilyev I.Y."/>
            <person name="Radchenko V."/>
            <person name="Ilnitskaya E.V."/>
        </authorList>
    </citation>
    <scope>NUCLEOTIDE SEQUENCE [LARGE SCALE GENOMIC DNA]</scope>
    <source>
        <strain evidence="11 27">VRA_01-1sq_f</strain>
        <strain evidence="10 26">VRA_1sq_f</strain>
    </source>
</reference>
<dbReference type="Proteomes" id="UP000029488">
    <property type="component" value="Chromosome"/>
</dbReference>
<dbReference type="AlphaFoldDB" id="A0A089QH21"/>
<dbReference type="EMBL" id="CP123971">
    <property type="protein sequence ID" value="WII29076.1"/>
    <property type="molecule type" value="Genomic_DNA"/>
</dbReference>
<evidence type="ECO:0000313" key="21">
    <source>
        <dbReference type="Proteomes" id="UP000192353"/>
    </source>
</evidence>
<comment type="subcellular location">
    <subcellularLocation>
        <location evidence="6">Cytoplasm</location>
    </subcellularLocation>
</comment>
<evidence type="ECO:0000313" key="15">
    <source>
        <dbReference type="EMBL" id="OQR25774.1"/>
    </source>
</evidence>
<gene>
    <name evidence="6 7" type="primary">xseB</name>
    <name evidence="16" type="ORF">A8C52_08870</name>
    <name evidence="15" type="ORF">B6U37_02840</name>
    <name evidence="14" type="ORF">B6U60_02430</name>
    <name evidence="8" type="ORF">B7R82_06120</name>
    <name evidence="17" type="ORF">DBP89_02170</name>
    <name evidence="13" type="ORF">FYL06_02140</name>
    <name evidence="12" type="ORF">FYL10_00300</name>
    <name evidence="11" type="ORF">GKC33_10225</name>
    <name evidence="10" type="ORF">GKC34_10700</name>
    <name evidence="7" type="ORF">LSJ_0581</name>
    <name evidence="18" type="ORF">O2U02_05955</name>
    <name evidence="19" type="ORF">QFE45_02965</name>
    <name evidence="9" type="ORF">QYC35_05525</name>
</gene>
<dbReference type="PANTHER" id="PTHR34137">
    <property type="entry name" value="EXODEOXYRIBONUCLEASE 7 SMALL SUBUNIT"/>
    <property type="match status" value="1"/>
</dbReference>
<dbReference type="EMBL" id="JAUIQT010000001">
    <property type="protein sequence ID" value="MDN4833696.1"/>
    <property type="molecule type" value="Genomic_DNA"/>
</dbReference>
<dbReference type="EMBL" id="LXZO01000099">
    <property type="protein sequence ID" value="PAY45904.1"/>
    <property type="molecule type" value="Genomic_DNA"/>
</dbReference>
<keyword evidence="5 6" id="KW-0269">Exonuclease</keyword>
<reference evidence="18 30" key="8">
    <citation type="submission" date="2022-12" db="EMBL/GenBank/DDBJ databases">
        <title>Assessment of beneficial effects and identification of host adaptation-associated genes of Ligilactobacillus salivarius isolated from Meles meles.</title>
        <authorList>
            <person name="Wang Y."/>
        </authorList>
    </citation>
    <scope>NUCLEOTIDE SEQUENCE [LARGE SCALE GENOMIC DNA]</scope>
    <source>
        <strain evidence="18 30">S35</strain>
    </source>
</reference>
<dbReference type="InterPro" id="IPR003761">
    <property type="entry name" value="Exonuc_VII_S"/>
</dbReference>
<keyword evidence="4 6" id="KW-0378">Hydrolase</keyword>
<dbReference type="GO" id="GO:0008855">
    <property type="term" value="F:exodeoxyribonuclease VII activity"/>
    <property type="evidence" value="ECO:0007669"/>
    <property type="project" value="UniProtKB-UniRule"/>
</dbReference>
<evidence type="ECO:0000313" key="22">
    <source>
        <dbReference type="Proteomes" id="UP000192638"/>
    </source>
</evidence>
<evidence type="ECO:0000313" key="14">
    <source>
        <dbReference type="EMBL" id="OQQ85305.1"/>
    </source>
</evidence>
<dbReference type="GO" id="GO:0009318">
    <property type="term" value="C:exodeoxyribonuclease VII complex"/>
    <property type="evidence" value="ECO:0007669"/>
    <property type="project" value="UniProtKB-UniRule"/>
</dbReference>
<reference evidence="21 22" key="3">
    <citation type="submission" date="2017-03" db="EMBL/GenBank/DDBJ databases">
        <title>Phylogenomics and comparative genomics of Lactobacillus salivarius, a mammalian gut commensal.</title>
        <authorList>
            <person name="Harris H.M."/>
        </authorList>
    </citation>
    <scope>NUCLEOTIDE SEQUENCE [LARGE SCALE GENOMIC DNA]</scope>
    <source>
        <strain evidence="15 21">AH4231</strain>
        <strain evidence="14 22">LMG 14477</strain>
    </source>
</reference>
<evidence type="ECO:0000256" key="3">
    <source>
        <dbReference type="ARBA" id="ARBA00022722"/>
    </source>
</evidence>
<name>A0A089QH21_9LACO</name>
<evidence type="ECO:0000313" key="8">
    <source>
        <dbReference type="EMBL" id="ARU19588.1"/>
    </source>
</evidence>
<dbReference type="Proteomes" id="UP000192353">
    <property type="component" value="Unassembled WGS sequence"/>
</dbReference>
<evidence type="ECO:0000313" key="11">
    <source>
        <dbReference type="EMBL" id="MSE09048.1"/>
    </source>
</evidence>
<evidence type="ECO:0000313" key="13">
    <source>
        <dbReference type="EMBL" id="MYZ65761.1"/>
    </source>
</evidence>
<keyword evidence="3 6" id="KW-0540">Nuclease</keyword>
<evidence type="ECO:0000313" key="28">
    <source>
        <dbReference type="Proteomes" id="UP000470980"/>
    </source>
</evidence>
<evidence type="ECO:0000313" key="18">
    <source>
        <dbReference type="EMBL" id="WHS17047.1"/>
    </source>
</evidence>
<dbReference type="InterPro" id="IPR037004">
    <property type="entry name" value="Exonuc_VII_ssu_sf"/>
</dbReference>
<dbReference type="Proteomes" id="UP000192638">
    <property type="component" value="Unassembled WGS sequence"/>
</dbReference>
<evidence type="ECO:0000313" key="23">
    <source>
        <dbReference type="Proteomes" id="UP000195378"/>
    </source>
</evidence>
<dbReference type="Proteomes" id="UP001224533">
    <property type="component" value="Chromosome"/>
</dbReference>
<evidence type="ECO:0000313" key="27">
    <source>
        <dbReference type="Proteomes" id="UP000467635"/>
    </source>
</evidence>
<dbReference type="EMBL" id="CP020858">
    <property type="protein sequence ID" value="ARU19588.1"/>
    <property type="molecule type" value="Genomic_DNA"/>
</dbReference>
<dbReference type="NCBIfam" id="TIGR01280">
    <property type="entry name" value="xseB"/>
    <property type="match status" value="1"/>
</dbReference>
<dbReference type="Pfam" id="PF02609">
    <property type="entry name" value="Exonuc_VII_S"/>
    <property type="match status" value="1"/>
</dbReference>
<reference evidence="16 24" key="2">
    <citation type="submission" date="2016-05" db="EMBL/GenBank/DDBJ databases">
        <authorList>
            <person name="Lee J.-Y."/>
            <person name="Kim E.B."/>
            <person name="Choi Y.-J."/>
        </authorList>
    </citation>
    <scope>NUCLEOTIDE SEQUENCE [LARGE SCALE GENOMIC DNA]</scope>
    <source>
        <strain evidence="16 24">KLA006</strain>
    </source>
</reference>
<proteinExistence type="inferred from homology"/>
<dbReference type="Proteomes" id="UP000470980">
    <property type="component" value="Unassembled WGS sequence"/>
</dbReference>
<dbReference type="GO" id="GO:0006308">
    <property type="term" value="P:DNA catabolic process"/>
    <property type="evidence" value="ECO:0007669"/>
    <property type="project" value="UniProtKB-UniRule"/>
</dbReference>